<accession>A0A4S8I8S8</accession>
<proteinExistence type="predicted"/>
<dbReference type="Proteomes" id="UP000317650">
    <property type="component" value="Chromosome 2"/>
</dbReference>
<gene>
    <name evidence="1" type="ORF">C4D60_Mb02t05970</name>
</gene>
<dbReference type="AlphaFoldDB" id="A0A4S8I8S8"/>
<sequence>MVLTSVCLLQQGRSFPVCVKRDVRMLAEKWRRSEAVEQQRLLLTHHATFADATVCGRCIVLILKPARAANTCNGVTYSTSAAIRQNNTNTEVARGSLQLSNAWTLSP</sequence>
<protein>
    <submittedName>
        <fullName evidence="1">Uncharacterized protein</fullName>
    </submittedName>
</protein>
<reference evidence="1 2" key="1">
    <citation type="journal article" date="2019" name="Nat. Plants">
        <title>Genome sequencing of Musa balbisiana reveals subgenome evolution and function divergence in polyploid bananas.</title>
        <authorList>
            <person name="Yao X."/>
        </authorList>
    </citation>
    <scope>NUCLEOTIDE SEQUENCE [LARGE SCALE GENOMIC DNA]</scope>
    <source>
        <strain evidence="2">cv. DH-PKW</strain>
        <tissue evidence="1">Leaves</tissue>
    </source>
</reference>
<keyword evidence="2" id="KW-1185">Reference proteome</keyword>
<evidence type="ECO:0000313" key="1">
    <source>
        <dbReference type="EMBL" id="THU44301.1"/>
    </source>
</evidence>
<comment type="caution">
    <text evidence="1">The sequence shown here is derived from an EMBL/GenBank/DDBJ whole genome shotgun (WGS) entry which is preliminary data.</text>
</comment>
<name>A0A4S8I8S8_MUSBA</name>
<dbReference type="EMBL" id="PYDT01000011">
    <property type="protein sequence ID" value="THU44301.1"/>
    <property type="molecule type" value="Genomic_DNA"/>
</dbReference>
<organism evidence="1 2">
    <name type="scientific">Musa balbisiana</name>
    <name type="common">Banana</name>
    <dbReference type="NCBI Taxonomy" id="52838"/>
    <lineage>
        <taxon>Eukaryota</taxon>
        <taxon>Viridiplantae</taxon>
        <taxon>Streptophyta</taxon>
        <taxon>Embryophyta</taxon>
        <taxon>Tracheophyta</taxon>
        <taxon>Spermatophyta</taxon>
        <taxon>Magnoliopsida</taxon>
        <taxon>Liliopsida</taxon>
        <taxon>Zingiberales</taxon>
        <taxon>Musaceae</taxon>
        <taxon>Musa</taxon>
    </lineage>
</organism>
<evidence type="ECO:0000313" key="2">
    <source>
        <dbReference type="Proteomes" id="UP000317650"/>
    </source>
</evidence>